<gene>
    <name evidence="1" type="ORF">S06H3_41647</name>
</gene>
<proteinExistence type="predicted"/>
<accession>X1PU84</accession>
<evidence type="ECO:0000313" key="1">
    <source>
        <dbReference type="EMBL" id="GAI46076.1"/>
    </source>
</evidence>
<dbReference type="EMBL" id="BARV01025690">
    <property type="protein sequence ID" value="GAI46076.1"/>
    <property type="molecule type" value="Genomic_DNA"/>
</dbReference>
<reference evidence="1" key="1">
    <citation type="journal article" date="2014" name="Front. Microbiol.">
        <title>High frequency of phylogenetically diverse reductive dehalogenase-homologous genes in deep subseafloor sedimentary metagenomes.</title>
        <authorList>
            <person name="Kawai M."/>
            <person name="Futagami T."/>
            <person name="Toyoda A."/>
            <person name="Takaki Y."/>
            <person name="Nishi S."/>
            <person name="Hori S."/>
            <person name="Arai W."/>
            <person name="Tsubouchi T."/>
            <person name="Morono Y."/>
            <person name="Uchiyama I."/>
            <person name="Ito T."/>
            <person name="Fujiyama A."/>
            <person name="Inagaki F."/>
            <person name="Takami H."/>
        </authorList>
    </citation>
    <scope>NUCLEOTIDE SEQUENCE</scope>
    <source>
        <strain evidence="1">Expedition CK06-06</strain>
    </source>
</reference>
<comment type="caution">
    <text evidence="1">The sequence shown here is derived from an EMBL/GenBank/DDBJ whole genome shotgun (WGS) entry which is preliminary data.</text>
</comment>
<feature type="non-terminal residue" evidence="1">
    <location>
        <position position="65"/>
    </location>
</feature>
<name>X1PU84_9ZZZZ</name>
<organism evidence="1">
    <name type="scientific">marine sediment metagenome</name>
    <dbReference type="NCBI Taxonomy" id="412755"/>
    <lineage>
        <taxon>unclassified sequences</taxon>
        <taxon>metagenomes</taxon>
        <taxon>ecological metagenomes</taxon>
    </lineage>
</organism>
<dbReference type="AlphaFoldDB" id="X1PU84"/>
<protein>
    <submittedName>
        <fullName evidence="1">Uncharacterized protein</fullName>
    </submittedName>
</protein>
<sequence>MKETVGDMEDFVKYMKMIGVDNVQIKQPHNHPQSNNHPGEAPVNDLREKLMKHETDYFKVVFRSG</sequence>